<name>A0A381QUQ8_9ZZZZ</name>
<gene>
    <name evidence="1" type="ORF">METZ01_LOCUS35232</name>
</gene>
<dbReference type="EMBL" id="UINC01001505">
    <property type="protein sequence ID" value="SUZ82378.1"/>
    <property type="molecule type" value="Genomic_DNA"/>
</dbReference>
<sequence>MTFLDTNSFQIHNELNDEINILEKKKQALIEETRKDKELIDKLRNIDSLEHFARENYNLKKENEEIFIIEYEEND</sequence>
<proteinExistence type="predicted"/>
<organism evidence="1">
    <name type="scientific">marine metagenome</name>
    <dbReference type="NCBI Taxonomy" id="408172"/>
    <lineage>
        <taxon>unclassified sequences</taxon>
        <taxon>metagenomes</taxon>
        <taxon>ecological metagenomes</taxon>
    </lineage>
</organism>
<evidence type="ECO:0008006" key="2">
    <source>
        <dbReference type="Google" id="ProtNLM"/>
    </source>
</evidence>
<accession>A0A381QUQ8</accession>
<protein>
    <recommendedName>
        <fullName evidence="2">Septum formation initiator</fullName>
    </recommendedName>
</protein>
<reference evidence="1" key="1">
    <citation type="submission" date="2018-05" db="EMBL/GenBank/DDBJ databases">
        <authorList>
            <person name="Lanie J.A."/>
            <person name="Ng W.-L."/>
            <person name="Kazmierczak K.M."/>
            <person name="Andrzejewski T.M."/>
            <person name="Davidsen T.M."/>
            <person name="Wayne K.J."/>
            <person name="Tettelin H."/>
            <person name="Glass J.I."/>
            <person name="Rusch D."/>
            <person name="Podicherti R."/>
            <person name="Tsui H.-C.T."/>
            <person name="Winkler M.E."/>
        </authorList>
    </citation>
    <scope>NUCLEOTIDE SEQUENCE</scope>
</reference>
<dbReference type="InterPro" id="IPR007060">
    <property type="entry name" value="FtsL/DivIC"/>
</dbReference>
<evidence type="ECO:0000313" key="1">
    <source>
        <dbReference type="EMBL" id="SUZ82378.1"/>
    </source>
</evidence>
<dbReference type="AlphaFoldDB" id="A0A381QUQ8"/>
<dbReference type="Pfam" id="PF04977">
    <property type="entry name" value="DivIC"/>
    <property type="match status" value="1"/>
</dbReference>